<evidence type="ECO:0000256" key="2">
    <source>
        <dbReference type="ARBA" id="ARBA00022621"/>
    </source>
</evidence>
<dbReference type="CDD" id="cd12107">
    <property type="entry name" value="Hemerythrin"/>
    <property type="match status" value="1"/>
</dbReference>
<keyword evidence="2" id="KW-0813">Transport</keyword>
<keyword evidence="3" id="KW-0479">Metal-binding</keyword>
<dbReference type="InterPro" id="IPR012827">
    <property type="entry name" value="Hemerythrin_metal-bd"/>
</dbReference>
<dbReference type="PANTHER" id="PTHR37164:SF1">
    <property type="entry name" value="BACTERIOHEMERYTHRIN"/>
    <property type="match status" value="1"/>
</dbReference>
<dbReference type="STRING" id="225991.MA05_03695"/>
<evidence type="ECO:0000256" key="1">
    <source>
        <dbReference type="ARBA" id="ARBA00010587"/>
    </source>
</evidence>
<dbReference type="GO" id="GO:0005344">
    <property type="term" value="F:oxygen carrier activity"/>
    <property type="evidence" value="ECO:0007669"/>
    <property type="project" value="UniProtKB-KW"/>
</dbReference>
<keyword evidence="4" id="KW-0408">Iron</keyword>
<evidence type="ECO:0000259" key="5">
    <source>
        <dbReference type="Pfam" id="PF01814"/>
    </source>
</evidence>
<protein>
    <submittedName>
        <fullName evidence="6">Hemerythrin</fullName>
    </submittedName>
</protein>
<feature type="domain" description="Hemerythrin-like" evidence="5">
    <location>
        <begin position="13"/>
        <end position="129"/>
    </location>
</feature>
<name>A0A014P3H6_9BURK</name>
<reference evidence="6 7" key="1">
    <citation type="submission" date="2014-01" db="EMBL/GenBank/DDBJ databases">
        <title>Interspecies Systems Biology Uncovers Metabolites Affecting C. elegans Gene Expression and Life History Traits.</title>
        <authorList>
            <person name="Watson E."/>
            <person name="Macneil L.T."/>
            <person name="Ritter A.D."/>
            <person name="Yilmaz L.S."/>
            <person name="Rosebrock A.P."/>
            <person name="Caudy A.A."/>
            <person name="Walhout A.J."/>
        </authorList>
    </citation>
    <scope>NUCLEOTIDE SEQUENCE [LARGE SCALE GENOMIC DNA]</scope>
    <source>
        <strain evidence="6 7">DA1877</strain>
    </source>
</reference>
<sequence>MTFMPWSSDLMLGIPHVDAQHQHLVALINALHDELDNPIPDRAVIGEVLEGLVDYTHNHFIEEEVMFQRYGYPQATAHTAEHGQFTTQAMNWLLRFEAEEEVDLEAMAFLKHWLLHHILQEDRAYVPFLQAAIAEAGAPGAITSEAPSAC</sequence>
<accession>A0A014P3H6</accession>
<evidence type="ECO:0000256" key="3">
    <source>
        <dbReference type="ARBA" id="ARBA00022723"/>
    </source>
</evidence>
<evidence type="ECO:0000256" key="4">
    <source>
        <dbReference type="ARBA" id="ARBA00023004"/>
    </source>
</evidence>
<dbReference type="PROSITE" id="PS00550">
    <property type="entry name" value="HEMERYTHRINS"/>
    <property type="match status" value="1"/>
</dbReference>
<dbReference type="NCBIfam" id="NF033749">
    <property type="entry name" value="bact_hemeryth"/>
    <property type="match status" value="1"/>
</dbReference>
<dbReference type="PATRIC" id="fig|1457173.3.peg.1385"/>
<dbReference type="Pfam" id="PF01814">
    <property type="entry name" value="Hemerythrin"/>
    <property type="match status" value="1"/>
</dbReference>
<dbReference type="NCBIfam" id="TIGR02481">
    <property type="entry name" value="hemeryth_dom"/>
    <property type="match status" value="1"/>
</dbReference>
<proteinExistence type="inferred from homology"/>
<dbReference type="InterPro" id="IPR016131">
    <property type="entry name" value="Haemerythrin_Fe_BS"/>
</dbReference>
<dbReference type="InterPro" id="IPR050669">
    <property type="entry name" value="Hemerythrin"/>
</dbReference>
<organism evidence="6 7">
    <name type="scientific">Comamonas aquatica DA1877</name>
    <dbReference type="NCBI Taxonomy" id="1457173"/>
    <lineage>
        <taxon>Bacteria</taxon>
        <taxon>Pseudomonadati</taxon>
        <taxon>Pseudomonadota</taxon>
        <taxon>Betaproteobacteria</taxon>
        <taxon>Burkholderiales</taxon>
        <taxon>Comamonadaceae</taxon>
        <taxon>Comamonas</taxon>
    </lineage>
</organism>
<dbReference type="Gene3D" id="1.20.120.50">
    <property type="entry name" value="Hemerythrin-like"/>
    <property type="match status" value="1"/>
</dbReference>
<keyword evidence="7" id="KW-1185">Reference proteome</keyword>
<dbReference type="EMBL" id="JBOK01000006">
    <property type="protein sequence ID" value="EXU80690.1"/>
    <property type="molecule type" value="Genomic_DNA"/>
</dbReference>
<dbReference type="NCBIfam" id="NF002007">
    <property type="entry name" value="PRK00808.1"/>
    <property type="match status" value="1"/>
</dbReference>
<evidence type="ECO:0000313" key="7">
    <source>
        <dbReference type="Proteomes" id="UP000020766"/>
    </source>
</evidence>
<dbReference type="SUPFAM" id="SSF47188">
    <property type="entry name" value="Hemerythrin-like"/>
    <property type="match status" value="1"/>
</dbReference>
<dbReference type="GO" id="GO:0046872">
    <property type="term" value="F:metal ion binding"/>
    <property type="evidence" value="ECO:0007669"/>
    <property type="project" value="UniProtKB-KW"/>
</dbReference>
<gene>
    <name evidence="6" type="ORF">AX13_15625</name>
</gene>
<dbReference type="InterPro" id="IPR035938">
    <property type="entry name" value="Hemerythrin-like_sf"/>
</dbReference>
<comment type="similarity">
    <text evidence="1">Belongs to the hemerythrin family.</text>
</comment>
<dbReference type="PANTHER" id="PTHR37164">
    <property type="entry name" value="BACTERIOHEMERYTHRIN"/>
    <property type="match status" value="1"/>
</dbReference>
<dbReference type="RefSeq" id="WP_051519429.1">
    <property type="nucleotide sequence ID" value="NZ_JBOK01000006.1"/>
</dbReference>
<dbReference type="AlphaFoldDB" id="A0A014P3H6"/>
<evidence type="ECO:0000313" key="6">
    <source>
        <dbReference type="EMBL" id="EXU80690.1"/>
    </source>
</evidence>
<comment type="caution">
    <text evidence="6">The sequence shown here is derived from an EMBL/GenBank/DDBJ whole genome shotgun (WGS) entry which is preliminary data.</text>
</comment>
<keyword evidence="2" id="KW-0561">Oxygen transport</keyword>
<dbReference type="InterPro" id="IPR012312">
    <property type="entry name" value="Hemerythrin-like"/>
</dbReference>
<dbReference type="Proteomes" id="UP000020766">
    <property type="component" value="Unassembled WGS sequence"/>
</dbReference>